<protein>
    <submittedName>
        <fullName evidence="2">Uncharacterized protein</fullName>
    </submittedName>
</protein>
<reference evidence="2 3" key="1">
    <citation type="submission" date="2020-08" db="EMBL/GenBank/DDBJ databases">
        <title>Croceimicrobium hydrocarbonivorans gen. nov., sp. nov., a novel marine bacterium isolated from a bacterial consortium that degrades polyethylene terephthalate.</title>
        <authorList>
            <person name="Liu R."/>
        </authorList>
    </citation>
    <scope>NUCLEOTIDE SEQUENCE [LARGE SCALE GENOMIC DNA]</scope>
    <source>
        <strain evidence="2 3">A20-9</strain>
    </source>
</reference>
<evidence type="ECO:0000256" key="1">
    <source>
        <dbReference type="SAM" id="Phobius"/>
    </source>
</evidence>
<dbReference type="Proteomes" id="UP000516305">
    <property type="component" value="Chromosome"/>
</dbReference>
<gene>
    <name evidence="2" type="ORF">H4K34_05855</name>
</gene>
<dbReference type="RefSeq" id="WP_210759891.1">
    <property type="nucleotide sequence ID" value="NZ_CP060139.1"/>
</dbReference>
<feature type="transmembrane region" description="Helical" evidence="1">
    <location>
        <begin position="12"/>
        <end position="29"/>
    </location>
</feature>
<accession>A0A7H0VI16</accession>
<keyword evidence="1" id="KW-0472">Membrane</keyword>
<keyword evidence="1" id="KW-1133">Transmembrane helix</keyword>
<evidence type="ECO:0000313" key="3">
    <source>
        <dbReference type="Proteomes" id="UP000516305"/>
    </source>
</evidence>
<name>A0A7H0VI16_9FLAO</name>
<dbReference type="EMBL" id="CP060139">
    <property type="protein sequence ID" value="QNR25364.1"/>
    <property type="molecule type" value="Genomic_DNA"/>
</dbReference>
<organism evidence="2 3">
    <name type="scientific">Croceimicrobium hydrocarbonivorans</name>
    <dbReference type="NCBI Taxonomy" id="2761580"/>
    <lineage>
        <taxon>Bacteria</taxon>
        <taxon>Pseudomonadati</taxon>
        <taxon>Bacteroidota</taxon>
        <taxon>Flavobacteriia</taxon>
        <taxon>Flavobacteriales</taxon>
        <taxon>Owenweeksiaceae</taxon>
        <taxon>Croceimicrobium</taxon>
    </lineage>
</organism>
<keyword evidence="3" id="KW-1185">Reference proteome</keyword>
<dbReference type="KEGG" id="chyd:H4K34_05855"/>
<sequence length="211" mass="23905">MFKRYLKSILKYILELLIVAFGVFLGFYLSEKSNQEKVDANTRNALEQIIAEMKANARILESAVAYHEQLALELDSALQGLEGEDFRLPYYGNPKINHNKLPSWKGVGTVRLSETIYESAKISGVFQDLNISTIQLISSIYEFHDVYAEFTKSTVDQLLALDSESKTGDVLELLGRLCKYDIVSIERGLLGDIQKQVVELENRLGTDAYRK</sequence>
<proteinExistence type="predicted"/>
<evidence type="ECO:0000313" key="2">
    <source>
        <dbReference type="EMBL" id="QNR25364.1"/>
    </source>
</evidence>
<dbReference type="AlphaFoldDB" id="A0A7H0VI16"/>
<keyword evidence="1" id="KW-0812">Transmembrane</keyword>